<dbReference type="SUPFAM" id="SSF49363">
    <property type="entry name" value="Purple acid phosphatase, N-terminal domain"/>
    <property type="match status" value="1"/>
</dbReference>
<dbReference type="Gene3D" id="2.60.120.380">
    <property type="match status" value="1"/>
</dbReference>
<dbReference type="Pfam" id="PF16656">
    <property type="entry name" value="Pur_ac_phosph_N"/>
    <property type="match status" value="1"/>
</dbReference>
<proteinExistence type="predicted"/>
<dbReference type="InterPro" id="IPR004843">
    <property type="entry name" value="Calcineurin-like_PHP"/>
</dbReference>
<dbReference type="PANTHER" id="PTHR45867">
    <property type="entry name" value="PURPLE ACID PHOSPHATASE"/>
    <property type="match status" value="1"/>
</dbReference>
<evidence type="ECO:0000256" key="2">
    <source>
        <dbReference type="ARBA" id="ARBA00022729"/>
    </source>
</evidence>
<dbReference type="Gene3D" id="2.60.40.10">
    <property type="entry name" value="Immunoglobulins"/>
    <property type="match status" value="1"/>
</dbReference>
<feature type="domain" description="P/Homo B" evidence="5">
    <location>
        <begin position="797"/>
        <end position="915"/>
    </location>
</feature>
<dbReference type="GO" id="GO:0004252">
    <property type="term" value="F:serine-type endopeptidase activity"/>
    <property type="evidence" value="ECO:0007669"/>
    <property type="project" value="InterPro"/>
</dbReference>
<keyword evidence="7" id="KW-1185">Reference proteome</keyword>
<dbReference type="AlphaFoldDB" id="A0A8A4TCV3"/>
<dbReference type="InterPro" id="IPR015914">
    <property type="entry name" value="PAPs_N"/>
</dbReference>
<keyword evidence="1" id="KW-0645">Protease</keyword>
<evidence type="ECO:0000256" key="3">
    <source>
        <dbReference type="ARBA" id="ARBA00022801"/>
    </source>
</evidence>
<dbReference type="PROSITE" id="PS51829">
    <property type="entry name" value="P_HOMO_B"/>
    <property type="match status" value="1"/>
</dbReference>
<dbReference type="RefSeq" id="WP_237377432.1">
    <property type="nucleotide sequence ID" value="NZ_CP071793.1"/>
</dbReference>
<dbReference type="Pfam" id="PF17957">
    <property type="entry name" value="Big_7"/>
    <property type="match status" value="1"/>
</dbReference>
<dbReference type="Pfam" id="PF00149">
    <property type="entry name" value="Metallophos"/>
    <property type="match status" value="1"/>
</dbReference>
<organism evidence="6 7">
    <name type="scientific">Sulfidibacter corallicola</name>
    <dbReference type="NCBI Taxonomy" id="2818388"/>
    <lineage>
        <taxon>Bacteria</taxon>
        <taxon>Pseudomonadati</taxon>
        <taxon>Acidobacteriota</taxon>
        <taxon>Holophagae</taxon>
        <taxon>Acanthopleuribacterales</taxon>
        <taxon>Acanthopleuribacteraceae</taxon>
        <taxon>Sulfidibacter</taxon>
    </lineage>
</organism>
<keyword evidence="2" id="KW-0732">Signal</keyword>
<dbReference type="GO" id="GO:0006508">
    <property type="term" value="P:proteolysis"/>
    <property type="evidence" value="ECO:0007669"/>
    <property type="project" value="UniProtKB-KW"/>
</dbReference>
<dbReference type="InterPro" id="IPR013783">
    <property type="entry name" value="Ig-like_fold"/>
</dbReference>
<dbReference type="Proteomes" id="UP000663929">
    <property type="component" value="Chromosome"/>
</dbReference>
<dbReference type="Gene3D" id="2.60.40.380">
    <property type="entry name" value="Purple acid phosphatase-like, N-terminal"/>
    <property type="match status" value="1"/>
</dbReference>
<feature type="region of interest" description="Disordered" evidence="4">
    <location>
        <begin position="688"/>
        <end position="708"/>
    </location>
</feature>
<dbReference type="EMBL" id="CP071793">
    <property type="protein sequence ID" value="QTD47766.1"/>
    <property type="molecule type" value="Genomic_DNA"/>
</dbReference>
<evidence type="ECO:0000259" key="5">
    <source>
        <dbReference type="PROSITE" id="PS51829"/>
    </source>
</evidence>
<dbReference type="InterPro" id="IPR008963">
    <property type="entry name" value="Purple_acid_Pase-like_N"/>
</dbReference>
<dbReference type="InterPro" id="IPR029052">
    <property type="entry name" value="Metallo-depent_PP-like"/>
</dbReference>
<sequence>MKTTSRSFWKGLTALLFSAGLFLSLFGATEKYRLTWRDNPATTMVVGWVQTSGSSPKVHYDTQDHGTNTQNYSFQMSPSVSRSSKGMTHQFARLTNLQPDTAYYFVVADSNSVSQRFWFRTAPSSAEPFTMIAGGDSRNNASTRRKANRMVAKLRPLFVAFGGDMTDADSNSQWQQWLEDWQDTIASDGRMFPIVAARGNHERANSVIVNIFDVPHSQVYYALTFGGNLLRTYTLNSEDTEGGNQANWLSGDLQFNQNVTWRMAQYHKPMRPHVSSKSEGWDEYDAWADLFYQHKVQLVVECDSHCVKSSWPVRPTYGSGNDEGFVRDDENGTVYVGEGTWGAPLRSANDGKNWTRNSGSFNQFKWIHVTPQRMEVKTILYENVSQVGQVNDNDPWAEPSGLDVWNPSNGSVIVIENDQIGRPTVQITQPQDNQFFDEGQTVQINAQASMSDGTIGSVRFYANDTYLGQDTSAPYSFSWNPSANGEYRLRALATANNGETAEDTVEISVGVQTLLRTVSQGTDDAEERSSGSMYLDSSDLELVRDGTRDQIVGIRFNNLHVPPGASVSSAYIQFTVDETSTETTSLQIFGEDTGDATTFSGSSANISSRVRTSSNVAWHPSSWSSRGASGAAQRTPNLAEIVEEIVDHPSWQSGNAMVFLFDGEGRRVAEAYEGESDKAAELSVIFSGGDGPPPGDDGLQNGQPVSNLSGAQNSEQFFQITVPANTSSLDFKIWGGSGDADIYIRYGQKPTTSSWDHRPYLNGNNESVNIANPAAGTWHVMIRAYRAYSGLSLQADYSNQGDSKVYQNDNDLAIPDNDSAGVQSAIDVTHNGDSGTIAVTVNLDHTYIGDLTVKLRAPNGSEWTLHDKSGGSSDDINQTYQVNASGREAIGRWILWINDTAGQDTGTLTSWKIEF</sequence>
<dbReference type="InterPro" id="IPR002884">
    <property type="entry name" value="P_dom"/>
</dbReference>
<dbReference type="KEGG" id="scor:J3U87_19435"/>
<reference evidence="6" key="1">
    <citation type="submission" date="2021-03" db="EMBL/GenBank/DDBJ databases">
        <title>Acanthopleuribacteraceae sp. M133.</title>
        <authorList>
            <person name="Wang G."/>
        </authorList>
    </citation>
    <scope>NUCLEOTIDE SEQUENCE</scope>
    <source>
        <strain evidence="6">M133</strain>
    </source>
</reference>
<evidence type="ECO:0000256" key="1">
    <source>
        <dbReference type="ARBA" id="ARBA00022670"/>
    </source>
</evidence>
<evidence type="ECO:0000256" key="4">
    <source>
        <dbReference type="SAM" id="MobiDB-lite"/>
    </source>
</evidence>
<dbReference type="Gene3D" id="2.60.120.260">
    <property type="entry name" value="Galactose-binding domain-like"/>
    <property type="match status" value="1"/>
</dbReference>
<accession>A0A8A4TCV3</accession>
<dbReference type="SUPFAM" id="SSF49785">
    <property type="entry name" value="Galactose-binding domain-like"/>
    <property type="match status" value="1"/>
</dbReference>
<dbReference type="InterPro" id="IPR008979">
    <property type="entry name" value="Galactose-bd-like_sf"/>
</dbReference>
<keyword evidence="3" id="KW-0378">Hydrolase</keyword>
<gene>
    <name evidence="6" type="ORF">J3U87_19435</name>
</gene>
<dbReference type="Pfam" id="PF04151">
    <property type="entry name" value="PPC"/>
    <property type="match status" value="1"/>
</dbReference>
<dbReference type="GO" id="GO:0046872">
    <property type="term" value="F:metal ion binding"/>
    <property type="evidence" value="ECO:0007669"/>
    <property type="project" value="InterPro"/>
</dbReference>
<dbReference type="SUPFAM" id="SSF56300">
    <property type="entry name" value="Metallo-dependent phosphatases"/>
    <property type="match status" value="1"/>
</dbReference>
<protein>
    <submittedName>
        <fullName evidence="6">Proprotein convertase P-domain-containing protein</fullName>
    </submittedName>
</protein>
<dbReference type="InterPro" id="IPR007280">
    <property type="entry name" value="Peptidase_C_arc/bac"/>
</dbReference>
<evidence type="ECO:0000313" key="6">
    <source>
        <dbReference type="EMBL" id="QTD47766.1"/>
    </source>
</evidence>
<dbReference type="GO" id="GO:0003993">
    <property type="term" value="F:acid phosphatase activity"/>
    <property type="evidence" value="ECO:0007669"/>
    <property type="project" value="InterPro"/>
</dbReference>
<evidence type="ECO:0000313" key="7">
    <source>
        <dbReference type="Proteomes" id="UP000663929"/>
    </source>
</evidence>
<name>A0A8A4TCV3_SULCO</name>
<dbReference type="PANTHER" id="PTHR45867:SF3">
    <property type="entry name" value="ACID PHOSPHATASE TYPE 7"/>
    <property type="match status" value="1"/>
</dbReference>
<dbReference type="Gene3D" id="3.60.21.10">
    <property type="match status" value="1"/>
</dbReference>
<dbReference type="Pfam" id="PF01483">
    <property type="entry name" value="P_proprotein"/>
    <property type="match status" value="1"/>
</dbReference>